<feature type="compositionally biased region" description="Low complexity" evidence="5">
    <location>
        <begin position="998"/>
        <end position="1016"/>
    </location>
</feature>
<dbReference type="GO" id="GO:0034128">
    <property type="term" value="P:negative regulation of MyD88-independent toll-like receptor signaling pathway"/>
    <property type="evidence" value="ECO:0007669"/>
    <property type="project" value="InterPro"/>
</dbReference>
<sequence>MVITDSNLFNSQVDDDDAVISYEGNEANPAHSERPGRTGASQQRDFQDDGSGLGGLDDEVSENFSSSTLMLDGKPRSTHSRVPSQRAPSNASGRGGGNRSDFGDDLPGDGDSKLPSEAVAGHSPHHNAAGGESYAADDVLGATVSSSIALSESALEHPGKPASRRAPSAAPSSKAPSEAGAGRNTRTGIAAGGNSQSSEIVLGESALDDGPADAASERRGKPSSHRAPSTAAGSTRGGGAGGSEAGGALSARSSFVGGDTYSIDFDGAAASEAPATAPSPPVRRRSSLASSLRQSVASQKSLSSPGPPPPAAAGTAASPAGGGSEQHQQHGVAAAAADASLSYSIALDDTASVRSGAAAPPAAASRRTSGSHSPAVQPPAAAHSPAAALPAGFGAAGSVRSGRSAAASSSIIRSAGTTATGAAESHADYNQSSDSVEAGAEAEAGGDAASARSGSRRSGNATPPRAGPGSAHSASVRSAHSAAAHVPSPHTPAVAAAATAGRPGSDGSDYDQSGDGFEDEPLDDDSEEEEVASRRSAPASAHGKAGGSGAVASASAIRGTAPSVSGYSARSANTARSAGGARMSGTYSQGTGAFEDEPLTDEPAESVFAASENAVPHGSKRASGSVLGTPRAPSTSGVSVSSRRTGRSTIMAMAASEHPSGGGDHLRHPHADEAYPGGPGEGFLAPGYDSVGDVGEPSVAWQAPASESGQSTVNAGGGGGGGAAGGGGGSSGAAGASASMSGSIFQPEPTSASAAARNRRPGSAVFRRLPADAGADSNTAHPHHHHHHGNNDPHHHHHRASSARSSAADDSASGLFGLEEEDDWNEGAIRVAAPGVQQRQQRLDRPASASPRDLRASAVEGLPRKHPASWDCVEVANWVEFLGLGQYRRRFLHHYIDGRLLLQLSDAQLKTELGIAPAVHRRAILDSAGALLRQFHESQRERMLAASYHEHASNPHASVTVTTTSVSPGRGESPGRSAAAAGYTDDSVGGNTRREYVRPGSAPRAAARARTRPASALPGGAVEASPRAAGAQGSPAARRRPSSASRAAPLVPPDAYLGPAMGKVTAYEQRSKLLFELDRAQARAEQHRVLAEQLQHKAQLSAKDVARARGALLDNEHKNKGAFGLMMGAAVAGGGPGSVGLMMGGKDNKSFIPWCPVGKRTTNMNWHPERFARPGEPDTVDLTFQPRCTNAESKKLLGERGGSPGGGRGGSPGGGAGEGADQSAVVNGFLERLNNDLRKREQSRKELTRRYWSEGSGAAAAKQAEADWKLVSEALSSRCKMDMGSEPAEYEGQIDEAMSKLSTSESWREAGLRDGPIKAAKGPAKVAAAAAALRSLSFMERYRSDLKSKDRKLKDLERKWLSQTLGTQYLPSAKDKEDLEQAVQFFALLGWRDDDGSPAEAAVQPYLLDRLLERAIAYRKQYDRWWQRVRDRPEERAAGFHCEIDWTLPPWDTDGLAAPMEEEMERMALAAEAAAASGAGGTLTQYGTGFAAVDVAPVAPGPGPSSRGGQQHPQLRASSAAAGAGVMDFVDFTVRLLGRAHLEDLHKLMTLAERQKRLGVYRAIRTQKFIEFTQRDMEERNRKLRHAYATLAPARRKVPSSRIEAFFERLAEDAARRRARAERLAHDKVAKEAAILASSVIYGRPRSAR</sequence>
<dbReference type="PANTHER" id="PTHR22998:SF1">
    <property type="entry name" value="NAD(+) HYDROLASE SARM1"/>
    <property type="match status" value="1"/>
</dbReference>
<feature type="compositionally biased region" description="Acidic residues" evidence="5">
    <location>
        <begin position="516"/>
        <end position="530"/>
    </location>
</feature>
<dbReference type="PROSITE" id="PS50105">
    <property type="entry name" value="SAM_DOMAIN"/>
    <property type="match status" value="1"/>
</dbReference>
<keyword evidence="2" id="KW-0963">Cytoplasm</keyword>
<dbReference type="EMBL" id="BMAR01000008">
    <property type="protein sequence ID" value="GFR44833.1"/>
    <property type="molecule type" value="Genomic_DNA"/>
</dbReference>
<feature type="compositionally biased region" description="Low complexity" evidence="5">
    <location>
        <begin position="634"/>
        <end position="649"/>
    </location>
</feature>
<organism evidence="7 8">
    <name type="scientific">Astrephomene gubernaculifera</name>
    <dbReference type="NCBI Taxonomy" id="47775"/>
    <lineage>
        <taxon>Eukaryota</taxon>
        <taxon>Viridiplantae</taxon>
        <taxon>Chlorophyta</taxon>
        <taxon>core chlorophytes</taxon>
        <taxon>Chlorophyceae</taxon>
        <taxon>CS clade</taxon>
        <taxon>Chlamydomonadales</taxon>
        <taxon>Astrephomenaceae</taxon>
        <taxon>Astrephomene</taxon>
    </lineage>
</organism>
<feature type="compositionally biased region" description="Low complexity" evidence="5">
    <location>
        <begin position="802"/>
        <end position="811"/>
    </location>
</feature>
<keyword evidence="3" id="KW-0677">Repeat</keyword>
<dbReference type="SUPFAM" id="SSF47769">
    <property type="entry name" value="SAM/Pointed domain"/>
    <property type="match status" value="1"/>
</dbReference>
<dbReference type="PANTHER" id="PTHR22998">
    <property type="entry name" value="SARM1"/>
    <property type="match status" value="1"/>
</dbReference>
<dbReference type="InterPro" id="IPR001660">
    <property type="entry name" value="SAM"/>
</dbReference>
<evidence type="ECO:0000313" key="7">
    <source>
        <dbReference type="EMBL" id="GFR44833.1"/>
    </source>
</evidence>
<dbReference type="Proteomes" id="UP001054857">
    <property type="component" value="Unassembled WGS sequence"/>
</dbReference>
<feature type="compositionally biased region" description="Low complexity" evidence="5">
    <location>
        <begin position="958"/>
        <end position="967"/>
    </location>
</feature>
<feature type="compositionally biased region" description="Polar residues" evidence="5">
    <location>
        <begin position="1"/>
        <end position="12"/>
    </location>
</feature>
<feature type="compositionally biased region" description="Low complexity" evidence="5">
    <location>
        <begin position="550"/>
        <end position="559"/>
    </location>
</feature>
<feature type="region of interest" description="Disordered" evidence="5">
    <location>
        <begin position="1"/>
        <end position="134"/>
    </location>
</feature>
<dbReference type="GO" id="GO:0048678">
    <property type="term" value="P:response to axon injury"/>
    <property type="evidence" value="ECO:0007669"/>
    <property type="project" value="InterPro"/>
</dbReference>
<feature type="region of interest" description="Disordered" evidence="5">
    <location>
        <begin position="950"/>
        <end position="1051"/>
    </location>
</feature>
<dbReference type="Gene3D" id="1.10.150.50">
    <property type="entry name" value="Transcription Factor, Ets-1"/>
    <property type="match status" value="1"/>
</dbReference>
<feature type="region of interest" description="Disordered" evidence="5">
    <location>
        <begin position="773"/>
        <end position="811"/>
    </location>
</feature>
<evidence type="ECO:0000256" key="4">
    <source>
        <dbReference type="ARBA" id="ARBA00022801"/>
    </source>
</evidence>
<dbReference type="GO" id="GO:0003953">
    <property type="term" value="F:NAD+ nucleosidase activity"/>
    <property type="evidence" value="ECO:0007669"/>
    <property type="project" value="InterPro"/>
</dbReference>
<feature type="compositionally biased region" description="Low complexity" evidence="5">
    <location>
        <begin position="1498"/>
        <end position="1509"/>
    </location>
</feature>
<keyword evidence="8" id="KW-1185">Reference proteome</keyword>
<comment type="subcellular location">
    <subcellularLocation>
        <location evidence="1">Cytoplasm</location>
    </subcellularLocation>
</comment>
<dbReference type="CDD" id="cd09487">
    <property type="entry name" value="SAM_superfamily"/>
    <property type="match status" value="1"/>
</dbReference>
<feature type="compositionally biased region" description="Acidic residues" evidence="5">
    <location>
        <begin position="594"/>
        <end position="604"/>
    </location>
</feature>
<dbReference type="Pfam" id="PF00536">
    <property type="entry name" value="SAM_1"/>
    <property type="match status" value="1"/>
</dbReference>
<name>A0AAD3DNF7_9CHLO</name>
<feature type="region of interest" description="Disordered" evidence="5">
    <location>
        <begin position="353"/>
        <end position="761"/>
    </location>
</feature>
<gene>
    <name evidence="7" type="ORF">Agub_g6174</name>
</gene>
<dbReference type="GO" id="GO:0035591">
    <property type="term" value="F:signaling adaptor activity"/>
    <property type="evidence" value="ECO:0007669"/>
    <property type="project" value="InterPro"/>
</dbReference>
<dbReference type="SMART" id="SM00454">
    <property type="entry name" value="SAM"/>
    <property type="match status" value="1"/>
</dbReference>
<reference evidence="7 8" key="1">
    <citation type="journal article" date="2021" name="Sci. Rep.">
        <title>Genome sequencing of the multicellular alga Astrephomene provides insights into convergent evolution of germ-soma differentiation.</title>
        <authorList>
            <person name="Yamashita S."/>
            <person name="Yamamoto K."/>
            <person name="Matsuzaki R."/>
            <person name="Suzuki S."/>
            <person name="Yamaguchi H."/>
            <person name="Hirooka S."/>
            <person name="Minakuchi Y."/>
            <person name="Miyagishima S."/>
            <person name="Kawachi M."/>
            <person name="Toyoda A."/>
            <person name="Nozaki H."/>
        </authorList>
    </citation>
    <scope>NUCLEOTIDE SEQUENCE [LARGE SCALE GENOMIC DNA]</scope>
    <source>
        <strain evidence="7 8">NIES-4017</strain>
    </source>
</reference>
<feature type="compositionally biased region" description="Gly residues" evidence="5">
    <location>
        <begin position="715"/>
        <end position="732"/>
    </location>
</feature>
<keyword evidence="4" id="KW-0378">Hydrolase</keyword>
<feature type="compositionally biased region" description="Low complexity" evidence="5">
    <location>
        <begin position="160"/>
        <end position="181"/>
    </location>
</feature>
<feature type="compositionally biased region" description="Basic and acidic residues" evidence="5">
    <location>
        <begin position="664"/>
        <end position="673"/>
    </location>
</feature>
<feature type="region of interest" description="Disordered" evidence="5">
    <location>
        <begin position="151"/>
        <end position="253"/>
    </location>
</feature>
<evidence type="ECO:0000256" key="5">
    <source>
        <dbReference type="SAM" id="MobiDB-lite"/>
    </source>
</evidence>
<evidence type="ECO:0000259" key="6">
    <source>
        <dbReference type="PROSITE" id="PS50105"/>
    </source>
</evidence>
<feature type="region of interest" description="Disordered" evidence="5">
    <location>
        <begin position="1193"/>
        <end position="1221"/>
    </location>
</feature>
<evidence type="ECO:0000313" key="8">
    <source>
        <dbReference type="Proteomes" id="UP001054857"/>
    </source>
</evidence>
<feature type="region of interest" description="Disordered" evidence="5">
    <location>
        <begin position="271"/>
        <end position="335"/>
    </location>
</feature>
<feature type="compositionally biased region" description="Gly residues" evidence="5">
    <location>
        <begin position="235"/>
        <end position="245"/>
    </location>
</feature>
<feature type="compositionally biased region" description="Basic residues" evidence="5">
    <location>
        <begin position="781"/>
        <end position="801"/>
    </location>
</feature>
<feature type="compositionally biased region" description="Gly residues" evidence="5">
    <location>
        <begin position="1199"/>
        <end position="1218"/>
    </location>
</feature>
<feature type="compositionally biased region" description="Low complexity" evidence="5">
    <location>
        <begin position="1024"/>
        <end position="1049"/>
    </location>
</feature>
<evidence type="ECO:0000256" key="2">
    <source>
        <dbReference type="ARBA" id="ARBA00022490"/>
    </source>
</evidence>
<feature type="domain" description="SAM" evidence="6">
    <location>
        <begin position="870"/>
        <end position="934"/>
    </location>
</feature>
<protein>
    <recommendedName>
        <fullName evidence="6">SAM domain-containing protein</fullName>
    </recommendedName>
</protein>
<feature type="region of interest" description="Disordered" evidence="5">
    <location>
        <begin position="1498"/>
        <end position="1518"/>
    </location>
</feature>
<accession>A0AAD3DNF7</accession>
<feature type="region of interest" description="Disordered" evidence="5">
    <location>
        <begin position="832"/>
        <end position="855"/>
    </location>
</feature>
<evidence type="ECO:0000256" key="3">
    <source>
        <dbReference type="ARBA" id="ARBA00022737"/>
    </source>
</evidence>
<comment type="caution">
    <text evidence="7">The sequence shown here is derived from an EMBL/GenBank/DDBJ whole genome shotgun (WGS) entry which is preliminary data.</text>
</comment>
<feature type="compositionally biased region" description="Low complexity" evidence="5">
    <location>
        <begin position="432"/>
        <end position="459"/>
    </location>
</feature>
<proteinExistence type="predicted"/>
<feature type="compositionally biased region" description="Polar residues" evidence="5">
    <location>
        <begin position="562"/>
        <end position="576"/>
    </location>
</feature>
<feature type="compositionally biased region" description="Low complexity" evidence="5">
    <location>
        <begin position="534"/>
        <end position="543"/>
    </location>
</feature>
<evidence type="ECO:0000256" key="1">
    <source>
        <dbReference type="ARBA" id="ARBA00004496"/>
    </source>
</evidence>
<feature type="compositionally biased region" description="Low complexity" evidence="5">
    <location>
        <begin position="287"/>
        <end position="299"/>
    </location>
</feature>
<dbReference type="GO" id="GO:0005737">
    <property type="term" value="C:cytoplasm"/>
    <property type="evidence" value="ECO:0007669"/>
    <property type="project" value="UniProtKB-SubCell"/>
</dbReference>
<feature type="compositionally biased region" description="Polar residues" evidence="5">
    <location>
        <begin position="705"/>
        <end position="714"/>
    </location>
</feature>
<dbReference type="InterPro" id="IPR039184">
    <property type="entry name" value="SARM1"/>
</dbReference>
<feature type="compositionally biased region" description="Low complexity" evidence="5">
    <location>
        <begin position="469"/>
        <end position="515"/>
    </location>
</feature>
<feature type="compositionally biased region" description="Low complexity" evidence="5">
    <location>
        <begin position="733"/>
        <end position="743"/>
    </location>
</feature>
<feature type="compositionally biased region" description="Low complexity" evidence="5">
    <location>
        <begin position="353"/>
        <end position="423"/>
    </location>
</feature>
<dbReference type="InterPro" id="IPR013761">
    <property type="entry name" value="SAM/pointed_sf"/>
</dbReference>